<name>A0A8J3B6M2_9BACI</name>
<evidence type="ECO:0000256" key="1">
    <source>
        <dbReference type="ARBA" id="ARBA00004196"/>
    </source>
</evidence>
<evidence type="ECO:0000313" key="7">
    <source>
        <dbReference type="Proteomes" id="UP000637720"/>
    </source>
</evidence>
<evidence type="ECO:0000256" key="5">
    <source>
        <dbReference type="SAM" id="SignalP"/>
    </source>
</evidence>
<dbReference type="EMBL" id="BMOF01000013">
    <property type="protein sequence ID" value="GGJ97603.1"/>
    <property type="molecule type" value="Genomic_DNA"/>
</dbReference>
<dbReference type="AlphaFoldDB" id="A0A8J3B6M2"/>
<dbReference type="Proteomes" id="UP000637720">
    <property type="component" value="Unassembled WGS sequence"/>
</dbReference>
<organism evidence="6 7">
    <name type="scientific">Calditerricola satsumensis</name>
    <dbReference type="NCBI Taxonomy" id="373054"/>
    <lineage>
        <taxon>Bacteria</taxon>
        <taxon>Bacillati</taxon>
        <taxon>Bacillota</taxon>
        <taxon>Bacilli</taxon>
        <taxon>Bacillales</taxon>
        <taxon>Bacillaceae</taxon>
        <taxon>Calditerricola</taxon>
    </lineage>
</organism>
<protein>
    <submittedName>
        <fullName evidence="6">ABC transporter substrate-binding protein</fullName>
    </submittedName>
</protein>
<reference evidence="6" key="2">
    <citation type="submission" date="2020-09" db="EMBL/GenBank/DDBJ databases">
        <authorList>
            <person name="Sun Q."/>
            <person name="Ohkuma M."/>
        </authorList>
    </citation>
    <scope>NUCLEOTIDE SEQUENCE</scope>
    <source>
        <strain evidence="6">JCM 14719</strain>
    </source>
</reference>
<dbReference type="SUPFAM" id="SSF53850">
    <property type="entry name" value="Periplasmic binding protein-like II"/>
    <property type="match status" value="1"/>
</dbReference>
<dbReference type="Pfam" id="PF13416">
    <property type="entry name" value="SBP_bac_8"/>
    <property type="match status" value="1"/>
</dbReference>
<keyword evidence="4 5" id="KW-0732">Signal</keyword>
<dbReference type="PROSITE" id="PS51257">
    <property type="entry name" value="PROKAR_LIPOPROTEIN"/>
    <property type="match status" value="1"/>
</dbReference>
<accession>A0A8J3B6M2</accession>
<feature type="signal peptide" evidence="5">
    <location>
        <begin position="1"/>
        <end position="19"/>
    </location>
</feature>
<feature type="chain" id="PRO_5038910720" evidence="5">
    <location>
        <begin position="20"/>
        <end position="440"/>
    </location>
</feature>
<evidence type="ECO:0000313" key="6">
    <source>
        <dbReference type="EMBL" id="GGJ97603.1"/>
    </source>
</evidence>
<keyword evidence="7" id="KW-1185">Reference proteome</keyword>
<evidence type="ECO:0000256" key="4">
    <source>
        <dbReference type="ARBA" id="ARBA00022729"/>
    </source>
</evidence>
<dbReference type="InterPro" id="IPR006059">
    <property type="entry name" value="SBP"/>
</dbReference>
<reference evidence="6" key="1">
    <citation type="journal article" date="2014" name="Int. J. Syst. Evol. Microbiol.">
        <title>Complete genome sequence of Corynebacterium casei LMG S-19264T (=DSM 44701T), isolated from a smear-ripened cheese.</title>
        <authorList>
            <consortium name="US DOE Joint Genome Institute (JGI-PGF)"/>
            <person name="Walter F."/>
            <person name="Albersmeier A."/>
            <person name="Kalinowski J."/>
            <person name="Ruckert C."/>
        </authorList>
    </citation>
    <scope>NUCLEOTIDE SEQUENCE</scope>
    <source>
        <strain evidence="6">JCM 14719</strain>
    </source>
</reference>
<gene>
    <name evidence="6" type="ORF">GCM10007043_09310</name>
</gene>
<dbReference type="PANTHER" id="PTHR43649:SF31">
    <property type="entry name" value="SN-GLYCEROL-3-PHOSPHATE-BINDING PERIPLASMIC PROTEIN UGPB"/>
    <property type="match status" value="1"/>
</dbReference>
<dbReference type="GO" id="GO:0030313">
    <property type="term" value="C:cell envelope"/>
    <property type="evidence" value="ECO:0007669"/>
    <property type="project" value="UniProtKB-SubCell"/>
</dbReference>
<dbReference type="Gene3D" id="3.40.190.10">
    <property type="entry name" value="Periplasmic binding protein-like II"/>
    <property type="match status" value="2"/>
</dbReference>
<proteinExistence type="inferred from homology"/>
<dbReference type="InterPro" id="IPR050490">
    <property type="entry name" value="Bact_solute-bd_prot1"/>
</dbReference>
<comment type="subcellular location">
    <subcellularLocation>
        <location evidence="1">Cell envelope</location>
    </subcellularLocation>
</comment>
<dbReference type="CDD" id="cd14748">
    <property type="entry name" value="PBP2_UgpB"/>
    <property type="match status" value="1"/>
</dbReference>
<comment type="caution">
    <text evidence="6">The sequence shown here is derived from an EMBL/GenBank/DDBJ whole genome shotgun (WGS) entry which is preliminary data.</text>
</comment>
<evidence type="ECO:0000256" key="3">
    <source>
        <dbReference type="ARBA" id="ARBA00022448"/>
    </source>
</evidence>
<keyword evidence="3" id="KW-0813">Transport</keyword>
<evidence type="ECO:0000256" key="2">
    <source>
        <dbReference type="ARBA" id="ARBA00008520"/>
    </source>
</evidence>
<comment type="similarity">
    <text evidence="2">Belongs to the bacterial solute-binding protein 1 family.</text>
</comment>
<dbReference type="RefSeq" id="WP_054671247.1">
    <property type="nucleotide sequence ID" value="NZ_BMOF01000013.1"/>
</dbReference>
<dbReference type="PANTHER" id="PTHR43649">
    <property type="entry name" value="ARABINOSE-BINDING PROTEIN-RELATED"/>
    <property type="match status" value="1"/>
</dbReference>
<sequence>MKKAASLFLCLLLSLSLLSACRPSTESVTATPRDAGKNGAQGASGEPVEIDFWYSLSGKNGKVIEKLVNQFNASQAEVKVKATYQGDYYENHAKVMAAIAAGNPPDVTMIEIASIPAFASSGALQDLTPYVRGENGVDLSDFIPGLLGNSYWQGKFYALPFNRSTPLLYLNRDMLRKAGLNPEGPKTWDELRQFAKKLTKKDGKEQIWGFETPIDIWFYEALVFQNGGEILSEDGKAVRFNTEKGIEPIRFWKAMIDEGIMKRPPGEKYNAWEVTETDFVNGKAAMIFASTVALGGLLEKAPFDVGTAFLPAKERYGVPTGGANLVMLAKSSEKEKEAAWKFMKWMTDTQQTIAWSKETGYMPVRVSAVESEEMKRFYRERPQFKVAVDQLQHAKPRPMSPGYKELQEVIMAELQRAVVGQATAEEAVRAAAEKAEKLLK</sequence>